<reference evidence="2 3" key="1">
    <citation type="submission" date="2019-11" db="EMBL/GenBank/DDBJ databases">
        <title>Novel species isolated from a subtropical stream in China.</title>
        <authorList>
            <person name="Lu H."/>
        </authorList>
    </citation>
    <scope>NUCLEOTIDE SEQUENCE [LARGE SCALE GENOMIC DNA]</scope>
    <source>
        <strain evidence="2 3">FT25W</strain>
    </source>
</reference>
<keyword evidence="3" id="KW-1185">Reference proteome</keyword>
<protein>
    <submittedName>
        <fullName evidence="2">Iron-containing redox enzyme family protein</fullName>
    </submittedName>
</protein>
<evidence type="ECO:0000313" key="3">
    <source>
        <dbReference type="Proteomes" id="UP000481037"/>
    </source>
</evidence>
<sequence length="467" mass="52835">MLQLAHAVSAPVDATSAAAVYRSLNEGPPDAGALANARVFLVQRLQAARQLHHDLPVDPEQLAPWVASRAFTVGMEYQAYLQARRDGAPRRYFSNQAHALYFLKHAAPTKLVDGAWLYGMLARWDDPDFRPLIQTYLEELGDGVPEKNHVLLYKKLLAAHDCDDWQQLPDTYFEQGAIQLALAYDAERFLPEIIGYNLGYEQLPLHLLITAYELNELGIDPYYFTLHITVDNGSTGHAHKAVQALMQLMHRFGDSASVWQRVQDGYRLNDLGACTTSIIDGFDLHAELVDIMADKSHAGCNMHSNYCRLAGRSINEWLSDPQQIPQMLAELETAGWIQRGQPPENSRFWRLIQSERAEMFGVFSAYEQQVLSDWIVTPPRVASFRARQRSLDTLGMHHTPRRGPPRGIVRHHSDDNNDGPMRQLEEKIATLGSKQAAMQLLQGLMTPDQHHRPLGLMATRMYRQLID</sequence>
<dbReference type="Pfam" id="PF14518">
    <property type="entry name" value="Haem_oxygenas_2"/>
    <property type="match status" value="1"/>
</dbReference>
<gene>
    <name evidence="2" type="ORF">GJ697_19850</name>
</gene>
<dbReference type="SMART" id="SM01236">
    <property type="entry name" value="Haem_oxygenase_2"/>
    <property type="match status" value="1"/>
</dbReference>
<dbReference type="InterPro" id="IPR016084">
    <property type="entry name" value="Haem_Oase-like_multi-hlx"/>
</dbReference>
<evidence type="ECO:0000313" key="2">
    <source>
        <dbReference type="EMBL" id="MRX10096.1"/>
    </source>
</evidence>
<proteinExistence type="predicted"/>
<name>A0A6L5QK11_9BURK</name>
<dbReference type="EMBL" id="WKJM01000018">
    <property type="protein sequence ID" value="MRX10096.1"/>
    <property type="molecule type" value="Genomic_DNA"/>
</dbReference>
<accession>A0A6L5QK11</accession>
<dbReference type="RefSeq" id="WP_154364546.1">
    <property type="nucleotide sequence ID" value="NZ_WKJM01000018.1"/>
</dbReference>
<dbReference type="Proteomes" id="UP000481037">
    <property type="component" value="Unassembled WGS sequence"/>
</dbReference>
<feature type="region of interest" description="Disordered" evidence="1">
    <location>
        <begin position="395"/>
        <end position="419"/>
    </location>
</feature>
<dbReference type="AlphaFoldDB" id="A0A6L5QK11"/>
<dbReference type="Gene3D" id="1.20.910.10">
    <property type="entry name" value="Heme oxygenase-like"/>
    <property type="match status" value="1"/>
</dbReference>
<organism evidence="2 3">
    <name type="scientific">Duganella alba</name>
    <dbReference type="NCBI Taxonomy" id="2666081"/>
    <lineage>
        <taxon>Bacteria</taxon>
        <taxon>Pseudomonadati</taxon>
        <taxon>Pseudomonadota</taxon>
        <taxon>Betaproteobacteria</taxon>
        <taxon>Burkholderiales</taxon>
        <taxon>Oxalobacteraceae</taxon>
        <taxon>Telluria group</taxon>
        <taxon>Duganella</taxon>
    </lineage>
</organism>
<feature type="compositionally biased region" description="Basic residues" evidence="1">
    <location>
        <begin position="398"/>
        <end position="410"/>
    </location>
</feature>
<evidence type="ECO:0000256" key="1">
    <source>
        <dbReference type="SAM" id="MobiDB-lite"/>
    </source>
</evidence>
<comment type="caution">
    <text evidence="2">The sequence shown here is derived from an EMBL/GenBank/DDBJ whole genome shotgun (WGS) entry which is preliminary data.</text>
</comment>